<keyword evidence="5" id="KW-0804">Transcription</keyword>
<reference evidence="8 9" key="1">
    <citation type="submission" date="2016-07" db="EMBL/GenBank/DDBJ databases">
        <title>Pervasive Adenine N6-methylation of Active Genes in Fungi.</title>
        <authorList>
            <consortium name="DOE Joint Genome Institute"/>
            <person name="Mondo S.J."/>
            <person name="Dannebaum R.O."/>
            <person name="Kuo R.C."/>
            <person name="Labutti K."/>
            <person name="Haridas S."/>
            <person name="Kuo A."/>
            <person name="Salamov A."/>
            <person name="Ahrendt S.R."/>
            <person name="Lipzen A."/>
            <person name="Sullivan W."/>
            <person name="Andreopoulos W.B."/>
            <person name="Clum A."/>
            <person name="Lindquist E."/>
            <person name="Daum C."/>
            <person name="Ramamoorthy G.K."/>
            <person name="Gryganskyi A."/>
            <person name="Culley D."/>
            <person name="Magnuson J.K."/>
            <person name="James T.Y."/>
            <person name="O'Malley M.A."/>
            <person name="Stajich J.E."/>
            <person name="Spatafora J.W."/>
            <person name="Visel A."/>
            <person name="Grigoriev I.V."/>
        </authorList>
    </citation>
    <scope>NUCLEOTIDE SEQUENCE [LARGE SCALE GENOMIC DNA]</scope>
    <source>
        <strain evidence="8 9">CBS 115471</strain>
    </source>
</reference>
<evidence type="ECO:0000256" key="1">
    <source>
        <dbReference type="ARBA" id="ARBA00022723"/>
    </source>
</evidence>
<evidence type="ECO:0000256" key="3">
    <source>
        <dbReference type="ARBA" id="ARBA00023015"/>
    </source>
</evidence>
<comment type="caution">
    <text evidence="8">The sequence shown here is derived from an EMBL/GenBank/DDBJ whole genome shotgun (WGS) entry which is preliminary data.</text>
</comment>
<dbReference type="PANTHER" id="PTHR36206">
    <property type="entry name" value="ASPERCRYPTIN BIOSYNTHESIS CLUSTER-SPECIFIC TRANSCRIPTION REGULATOR ATNN-RELATED"/>
    <property type="match status" value="1"/>
</dbReference>
<evidence type="ECO:0000313" key="8">
    <source>
        <dbReference type="EMBL" id="ORX99284.1"/>
    </source>
</evidence>
<accession>A0A1Y1YNX5</accession>
<dbReference type="Gene3D" id="4.10.240.10">
    <property type="entry name" value="Zn(2)-C6 fungal-type DNA-binding domain"/>
    <property type="match status" value="1"/>
</dbReference>
<evidence type="ECO:0000259" key="7">
    <source>
        <dbReference type="PROSITE" id="PS50048"/>
    </source>
</evidence>
<name>A0A1Y1YNX5_9PLEO</name>
<keyword evidence="1" id="KW-0479">Metal-binding</keyword>
<dbReference type="GO" id="GO:0003677">
    <property type="term" value="F:DNA binding"/>
    <property type="evidence" value="ECO:0007669"/>
    <property type="project" value="UniProtKB-KW"/>
</dbReference>
<evidence type="ECO:0000256" key="5">
    <source>
        <dbReference type="ARBA" id="ARBA00023163"/>
    </source>
</evidence>
<dbReference type="Pfam" id="PF00172">
    <property type="entry name" value="Zn_clus"/>
    <property type="match status" value="1"/>
</dbReference>
<dbReference type="SMART" id="SM00066">
    <property type="entry name" value="GAL4"/>
    <property type="match status" value="1"/>
</dbReference>
<dbReference type="InterPro" id="IPR001138">
    <property type="entry name" value="Zn2Cys6_DnaBD"/>
</dbReference>
<evidence type="ECO:0000256" key="2">
    <source>
        <dbReference type="ARBA" id="ARBA00022833"/>
    </source>
</evidence>
<keyword evidence="9" id="KW-1185">Reference proteome</keyword>
<dbReference type="GO" id="GO:0000981">
    <property type="term" value="F:DNA-binding transcription factor activity, RNA polymerase II-specific"/>
    <property type="evidence" value="ECO:0007669"/>
    <property type="project" value="InterPro"/>
</dbReference>
<dbReference type="PROSITE" id="PS00463">
    <property type="entry name" value="ZN2_CY6_FUNGAL_1"/>
    <property type="match status" value="1"/>
</dbReference>
<dbReference type="EMBL" id="MCFA01000200">
    <property type="protein sequence ID" value="ORX99284.1"/>
    <property type="molecule type" value="Genomic_DNA"/>
</dbReference>
<protein>
    <recommendedName>
        <fullName evidence="7">Zn(2)-C6 fungal-type domain-containing protein</fullName>
    </recommendedName>
</protein>
<dbReference type="OrthoDB" id="3598904at2759"/>
<dbReference type="SUPFAM" id="SSF57701">
    <property type="entry name" value="Zn2/Cys6 DNA-binding domain"/>
    <property type="match status" value="1"/>
</dbReference>
<keyword evidence="3" id="KW-0805">Transcription regulation</keyword>
<sequence length="549" mass="61959">MESSVPAACGRKRRQRAWRPKSRTGCTTCKIRRIKCDETRPSCDKCTSTGRKCDGYTTSPATHSDTSTTELSTRDAPIHQPLHEFLALQFLFESKDERESFDFFRTKATTEFGGFFASPFWQREVLQAVGSQAGLRYGVIALGAMHRRYSSGTSSSLPDDASDKLLRFALVQSNRAIRETLNQLNGAKSQADMITLMTSCVLFANMACLQGHQKDALKHVRSGLNLLQDPEREIRQKSTTSASKDHPVSMKSLEDVFRNLEIQARGIMSSADLESWGPKPTNPIDVGVESFSSLDHARQYFEALYGNLLGFLQDLEFQSPPDLERVRAQFQDIQNHFKAGNRMLADMSRRIKTPTDPLARCCINFLGLLRSEMEYFIHHFLCRPSMSFLNATGPSSAFDEGRHFSLMMDMVFQIIEYSPSKPKVGLPTFSSNLGLVPPLFLVAKRGPDLRLRKKAIDVLLAHPRRESVWDGTQAGLIAREAMTIELANMRKELKEQNSDLDEDTVSIPDHLKISSIGIHYTGTRSAKVEFRTETMFMKNELGWARNMTW</sequence>
<organism evidence="8 9">
    <name type="scientific">Clohesyomyces aquaticus</name>
    <dbReference type="NCBI Taxonomy" id="1231657"/>
    <lineage>
        <taxon>Eukaryota</taxon>
        <taxon>Fungi</taxon>
        <taxon>Dikarya</taxon>
        <taxon>Ascomycota</taxon>
        <taxon>Pezizomycotina</taxon>
        <taxon>Dothideomycetes</taxon>
        <taxon>Pleosporomycetidae</taxon>
        <taxon>Pleosporales</taxon>
        <taxon>Lindgomycetaceae</taxon>
        <taxon>Clohesyomyces</taxon>
    </lineage>
</organism>
<keyword evidence="4" id="KW-0238">DNA-binding</keyword>
<evidence type="ECO:0000256" key="4">
    <source>
        <dbReference type="ARBA" id="ARBA00023125"/>
    </source>
</evidence>
<gene>
    <name evidence="8" type="ORF">BCR34DRAFT_576668</name>
</gene>
<dbReference type="STRING" id="1231657.A0A1Y1YNX5"/>
<dbReference type="PROSITE" id="PS50048">
    <property type="entry name" value="ZN2_CY6_FUNGAL_2"/>
    <property type="match status" value="1"/>
</dbReference>
<keyword evidence="2" id="KW-0862">Zinc</keyword>
<evidence type="ECO:0000313" key="9">
    <source>
        <dbReference type="Proteomes" id="UP000193144"/>
    </source>
</evidence>
<proteinExistence type="predicted"/>
<keyword evidence="6" id="KW-0539">Nucleus</keyword>
<dbReference type="InterPro" id="IPR036864">
    <property type="entry name" value="Zn2-C6_fun-type_DNA-bd_sf"/>
</dbReference>
<feature type="domain" description="Zn(2)-C6 fungal-type" evidence="7">
    <location>
        <begin position="25"/>
        <end position="53"/>
    </location>
</feature>
<dbReference type="InterPro" id="IPR052360">
    <property type="entry name" value="Transcr_Regulatory_Proteins"/>
</dbReference>
<evidence type="ECO:0000256" key="6">
    <source>
        <dbReference type="ARBA" id="ARBA00023242"/>
    </source>
</evidence>
<dbReference type="CDD" id="cd00067">
    <property type="entry name" value="GAL4"/>
    <property type="match status" value="1"/>
</dbReference>
<dbReference type="Proteomes" id="UP000193144">
    <property type="component" value="Unassembled WGS sequence"/>
</dbReference>
<dbReference type="GO" id="GO:0008270">
    <property type="term" value="F:zinc ion binding"/>
    <property type="evidence" value="ECO:0007669"/>
    <property type="project" value="InterPro"/>
</dbReference>
<dbReference type="PANTHER" id="PTHR36206:SF12">
    <property type="entry name" value="ASPERCRYPTIN BIOSYNTHESIS CLUSTER-SPECIFIC TRANSCRIPTION REGULATOR ATNN-RELATED"/>
    <property type="match status" value="1"/>
</dbReference>
<dbReference type="AlphaFoldDB" id="A0A1Y1YNX5"/>